<protein>
    <submittedName>
        <fullName evidence="2">Uncharacterized protein</fullName>
    </submittedName>
</protein>
<dbReference type="OrthoDB" id="6714092at2759"/>
<accession>A0A9P0CLP0</accession>
<evidence type="ECO:0000313" key="3">
    <source>
        <dbReference type="Proteomes" id="UP001153636"/>
    </source>
</evidence>
<dbReference type="EMBL" id="OV651824">
    <property type="protein sequence ID" value="CAH1101790.1"/>
    <property type="molecule type" value="Genomic_DNA"/>
</dbReference>
<dbReference type="SUPFAM" id="SSF48371">
    <property type="entry name" value="ARM repeat"/>
    <property type="match status" value="1"/>
</dbReference>
<gene>
    <name evidence="2" type="ORF">PSYICH_LOCUS3231</name>
</gene>
<organism evidence="2 3">
    <name type="scientific">Psylliodes chrysocephalus</name>
    <dbReference type="NCBI Taxonomy" id="3402493"/>
    <lineage>
        <taxon>Eukaryota</taxon>
        <taxon>Metazoa</taxon>
        <taxon>Ecdysozoa</taxon>
        <taxon>Arthropoda</taxon>
        <taxon>Hexapoda</taxon>
        <taxon>Insecta</taxon>
        <taxon>Pterygota</taxon>
        <taxon>Neoptera</taxon>
        <taxon>Endopterygota</taxon>
        <taxon>Coleoptera</taxon>
        <taxon>Polyphaga</taxon>
        <taxon>Cucujiformia</taxon>
        <taxon>Chrysomeloidea</taxon>
        <taxon>Chrysomelidae</taxon>
        <taxon>Galerucinae</taxon>
        <taxon>Alticini</taxon>
        <taxon>Psylliodes</taxon>
    </lineage>
</organism>
<feature type="chain" id="PRO_5040396621" evidence="1">
    <location>
        <begin position="23"/>
        <end position="242"/>
    </location>
</feature>
<keyword evidence="3" id="KW-1185">Reference proteome</keyword>
<evidence type="ECO:0000256" key="1">
    <source>
        <dbReference type="SAM" id="SignalP"/>
    </source>
</evidence>
<sequence length="242" mass="25767">MAGLKIAFLIIGAFLLTTQVESKAVNDIDITVIVKLIKKIVDKSEIVVNRILTEAETIIDNIDDDYVGVQDQVVNITRNVATKKLDQVNKALNIIGKQSNAGGQKLIGCITSEKSSVADIAANSVKSVTTCAKDEISNFVSDLTSLVKDLARTANKTSVIAKDLDNCIDNDTGDILCAIQVISEIAIAVAKDIPEINANLAPIRNDLPDFINAVVKCLKSSAIDVASQLGKVVNSIVSCNKC</sequence>
<keyword evidence="1" id="KW-0732">Signal</keyword>
<reference evidence="2" key="1">
    <citation type="submission" date="2022-01" db="EMBL/GenBank/DDBJ databases">
        <authorList>
            <person name="King R."/>
        </authorList>
    </citation>
    <scope>NUCLEOTIDE SEQUENCE</scope>
</reference>
<name>A0A9P0CLP0_9CUCU</name>
<dbReference type="Proteomes" id="UP001153636">
    <property type="component" value="Chromosome 12"/>
</dbReference>
<evidence type="ECO:0000313" key="2">
    <source>
        <dbReference type="EMBL" id="CAH1101790.1"/>
    </source>
</evidence>
<proteinExistence type="predicted"/>
<feature type="signal peptide" evidence="1">
    <location>
        <begin position="1"/>
        <end position="22"/>
    </location>
</feature>
<dbReference type="AlphaFoldDB" id="A0A9P0CLP0"/>
<dbReference type="InterPro" id="IPR016024">
    <property type="entry name" value="ARM-type_fold"/>
</dbReference>